<dbReference type="SUPFAM" id="SSF50370">
    <property type="entry name" value="Ricin B-like lectins"/>
    <property type="match status" value="1"/>
</dbReference>
<protein>
    <recommendedName>
        <fullName evidence="4">Ricin B lectin domain-containing protein</fullName>
    </recommendedName>
</protein>
<name>A0ABU0X737_9PSEU</name>
<organism evidence="2 3">
    <name type="scientific">Saccharothrix yanglingensis</name>
    <dbReference type="NCBI Taxonomy" id="659496"/>
    <lineage>
        <taxon>Bacteria</taxon>
        <taxon>Bacillati</taxon>
        <taxon>Actinomycetota</taxon>
        <taxon>Actinomycetes</taxon>
        <taxon>Pseudonocardiales</taxon>
        <taxon>Pseudonocardiaceae</taxon>
        <taxon>Saccharothrix</taxon>
    </lineage>
</organism>
<dbReference type="InterPro" id="IPR035992">
    <property type="entry name" value="Ricin_B-like_lectins"/>
</dbReference>
<evidence type="ECO:0000313" key="2">
    <source>
        <dbReference type="EMBL" id="MDQ2587930.1"/>
    </source>
</evidence>
<feature type="chain" id="PRO_5046156889" description="Ricin B lectin domain-containing protein" evidence="1">
    <location>
        <begin position="29"/>
        <end position="69"/>
    </location>
</feature>
<comment type="caution">
    <text evidence="2">The sequence shown here is derived from an EMBL/GenBank/DDBJ whole genome shotgun (WGS) entry which is preliminary data.</text>
</comment>
<dbReference type="CDD" id="cd00161">
    <property type="entry name" value="beta-trefoil_Ricin-like"/>
    <property type="match status" value="1"/>
</dbReference>
<sequence length="69" mass="7220">MSSFTARGAAMTALVVAALVASATTATAMTEPHEYLIVPVHSQRCLDVLDANPGDDADIVQWTCDGRVS</sequence>
<dbReference type="EMBL" id="NSDM01000014">
    <property type="protein sequence ID" value="MDQ2587930.1"/>
    <property type="molecule type" value="Genomic_DNA"/>
</dbReference>
<dbReference type="Proteomes" id="UP001225605">
    <property type="component" value="Unassembled WGS sequence"/>
</dbReference>
<evidence type="ECO:0000256" key="1">
    <source>
        <dbReference type="SAM" id="SignalP"/>
    </source>
</evidence>
<feature type="signal peptide" evidence="1">
    <location>
        <begin position="1"/>
        <end position="28"/>
    </location>
</feature>
<proteinExistence type="predicted"/>
<evidence type="ECO:0008006" key="4">
    <source>
        <dbReference type="Google" id="ProtNLM"/>
    </source>
</evidence>
<reference evidence="2 3" key="1">
    <citation type="submission" date="2017-06" db="EMBL/GenBank/DDBJ databases">
        <title>Cultured bacterium strain Saccharothrix yanglingensis Hhs.015.</title>
        <authorList>
            <person name="Xia Y."/>
        </authorList>
    </citation>
    <scope>NUCLEOTIDE SEQUENCE [LARGE SCALE GENOMIC DNA]</scope>
    <source>
        <strain evidence="2 3">Hhs.015</strain>
    </source>
</reference>
<evidence type="ECO:0000313" key="3">
    <source>
        <dbReference type="Proteomes" id="UP001225605"/>
    </source>
</evidence>
<keyword evidence="1" id="KW-0732">Signal</keyword>
<keyword evidence="3" id="KW-1185">Reference proteome</keyword>
<accession>A0ABU0X737</accession>
<gene>
    <name evidence="2" type="ORF">CKY47_28895</name>
</gene>
<dbReference type="Gene3D" id="2.80.10.50">
    <property type="match status" value="1"/>
</dbReference>